<dbReference type="SUPFAM" id="SSF52087">
    <property type="entry name" value="CRAL/TRIO domain"/>
    <property type="match status" value="1"/>
</dbReference>
<dbReference type="SMART" id="SM00324">
    <property type="entry name" value="RhoGAP"/>
    <property type="match status" value="1"/>
</dbReference>
<evidence type="ECO:0000259" key="3">
    <source>
        <dbReference type="PROSITE" id="PS50191"/>
    </source>
</evidence>
<evidence type="ECO:0000313" key="5">
    <source>
        <dbReference type="EMBL" id="PAV17455.1"/>
    </source>
</evidence>
<dbReference type="PROSITE" id="PS50238">
    <property type="entry name" value="RHOGAP"/>
    <property type="match status" value="1"/>
</dbReference>
<dbReference type="SUPFAM" id="SSF48350">
    <property type="entry name" value="GTPase activation domain, GAP"/>
    <property type="match status" value="1"/>
</dbReference>
<protein>
    <submittedName>
        <fullName evidence="5">Rho GTPase activation</fullName>
    </submittedName>
</protein>
<dbReference type="Gene3D" id="3.40.525.10">
    <property type="entry name" value="CRAL-TRIO lipid binding domain"/>
    <property type="match status" value="1"/>
</dbReference>
<sequence>MSSPMLSLKQRLANLSQQASASGTSGPFSPTSFQSSSSLHLNTSAGAQGENMDSPTTPTQRRIGSGAKLGSAFGAAINNIGNIGKKKAPWSRTGGNEGPGQLRTGSGDLDKVDEVLSRMVFQAGVDNETRPMVIMNASAFPDPRVISYDHLLSRILSYLDLFVESDYSVVFFAAGGHYTPSWNWVWKAYRSLSRKYRKNLKRLYIVHSSFFSKMLFSLAGAIISPKFFRKITYIDSLSVLASHVPLTQIDIPPAVYAENLKYESQICLPMPIKSQMFGVPLDAIMGYEGEKDGLPRVVRDCIQYLRETGLEEDGLFRRSPNSAQLRQVREAYNRGQTVSLQHFGDPHLAAVLLKKFLRDLPEPIFPERLYDIIRRCPPIRDEVHDMAAIMYVRSTILPELAPCVQILLSNVLLLLHEVSLRSDVNRMDAHNLAIVITPNLVASGNPLRDVAICAVAGGPEPLSPGAVPRGISALVGQEDAARGKTTLGTLIKLCIHRYFEVFDEMADRAESLDADPFSLGESDDQETEPQLSSASSSPVARRQSLLHDDDSIDDAMLVMPIGPSGGNSHQSKRHSVSSTGSQKGWPTRSATSGGDNRATVAGSGSVGKVRARSLFAVSEKDGNGVPTTGTVAIPKSASASSTLRKSTGAGVSAYSVTATGFFTPPASGGSSPSTPVPPVPSAGAKGPGIYVGEEFIEKKFMLNLRLYDWPFNEYTTHFETYLIYCHL</sequence>
<dbReference type="GO" id="GO:0005096">
    <property type="term" value="F:GTPase activator activity"/>
    <property type="evidence" value="ECO:0007669"/>
    <property type="project" value="TreeGrafter"/>
</dbReference>
<dbReference type="OrthoDB" id="19923at2759"/>
<feature type="compositionally biased region" description="Polar residues" evidence="1">
    <location>
        <begin position="576"/>
        <end position="594"/>
    </location>
</feature>
<feature type="region of interest" description="Disordered" evidence="1">
    <location>
        <begin position="86"/>
        <end position="108"/>
    </location>
</feature>
<dbReference type="InterPro" id="IPR008936">
    <property type="entry name" value="Rho_GTPase_activation_prot"/>
</dbReference>
<feature type="transmembrane region" description="Helical" evidence="2">
    <location>
        <begin position="203"/>
        <end position="223"/>
    </location>
</feature>
<feature type="compositionally biased region" description="Polar residues" evidence="1">
    <location>
        <begin position="39"/>
        <end position="62"/>
    </location>
</feature>
<dbReference type="Pfam" id="PF00620">
    <property type="entry name" value="RhoGAP"/>
    <property type="match status" value="1"/>
</dbReference>
<dbReference type="Proteomes" id="UP000217199">
    <property type="component" value="Unassembled WGS sequence"/>
</dbReference>
<feature type="domain" description="Rho-GAP" evidence="4">
    <location>
        <begin position="279"/>
        <end position="502"/>
    </location>
</feature>
<dbReference type="GO" id="GO:0007264">
    <property type="term" value="P:small GTPase-mediated signal transduction"/>
    <property type="evidence" value="ECO:0007669"/>
    <property type="project" value="TreeGrafter"/>
</dbReference>
<evidence type="ECO:0000256" key="1">
    <source>
        <dbReference type="SAM" id="MobiDB-lite"/>
    </source>
</evidence>
<feature type="compositionally biased region" description="Low complexity" evidence="1">
    <location>
        <begin position="24"/>
        <end position="38"/>
    </location>
</feature>
<dbReference type="InterPro" id="IPR036865">
    <property type="entry name" value="CRAL-TRIO_dom_sf"/>
</dbReference>
<reference evidence="5 6" key="1">
    <citation type="journal article" date="2017" name="Mol. Ecol.">
        <title>Comparative and population genomic landscape of Phellinus noxius: A hypervariable fungus causing root rot in trees.</title>
        <authorList>
            <person name="Chung C.L."/>
            <person name="Lee T.J."/>
            <person name="Akiba M."/>
            <person name="Lee H.H."/>
            <person name="Kuo T.H."/>
            <person name="Liu D."/>
            <person name="Ke H.M."/>
            <person name="Yokoi T."/>
            <person name="Roa M.B."/>
            <person name="Lu M.J."/>
            <person name="Chang Y.Y."/>
            <person name="Ann P.J."/>
            <person name="Tsai J.N."/>
            <person name="Chen C.Y."/>
            <person name="Tzean S.S."/>
            <person name="Ota Y."/>
            <person name="Hattori T."/>
            <person name="Sahashi N."/>
            <person name="Liou R.F."/>
            <person name="Kikuchi T."/>
            <person name="Tsai I.J."/>
        </authorList>
    </citation>
    <scope>NUCLEOTIDE SEQUENCE [LARGE SCALE GENOMIC DNA]</scope>
    <source>
        <strain evidence="5 6">FFPRI411160</strain>
    </source>
</reference>
<dbReference type="InterPro" id="IPR001251">
    <property type="entry name" value="CRAL-TRIO_dom"/>
</dbReference>
<feature type="compositionally biased region" description="Polar residues" evidence="1">
    <location>
        <begin position="13"/>
        <end position="23"/>
    </location>
</feature>
<organism evidence="5 6">
    <name type="scientific">Pyrrhoderma noxium</name>
    <dbReference type="NCBI Taxonomy" id="2282107"/>
    <lineage>
        <taxon>Eukaryota</taxon>
        <taxon>Fungi</taxon>
        <taxon>Dikarya</taxon>
        <taxon>Basidiomycota</taxon>
        <taxon>Agaricomycotina</taxon>
        <taxon>Agaricomycetes</taxon>
        <taxon>Hymenochaetales</taxon>
        <taxon>Hymenochaetaceae</taxon>
        <taxon>Pyrrhoderma</taxon>
    </lineage>
</organism>
<dbReference type="PANTHER" id="PTHR45808:SF2">
    <property type="entry name" value="RHO GTPASE-ACTIVATING PROTEIN 68F"/>
    <property type="match status" value="1"/>
</dbReference>
<dbReference type="AlphaFoldDB" id="A0A286UD85"/>
<dbReference type="InterPro" id="IPR000198">
    <property type="entry name" value="RhoGAP_dom"/>
</dbReference>
<evidence type="ECO:0000313" key="6">
    <source>
        <dbReference type="Proteomes" id="UP000217199"/>
    </source>
</evidence>
<evidence type="ECO:0000256" key="2">
    <source>
        <dbReference type="SAM" id="Phobius"/>
    </source>
</evidence>
<dbReference type="EMBL" id="NBII01000007">
    <property type="protein sequence ID" value="PAV17455.1"/>
    <property type="molecule type" value="Genomic_DNA"/>
</dbReference>
<feature type="region of interest" description="Disordered" evidence="1">
    <location>
        <begin position="514"/>
        <end position="543"/>
    </location>
</feature>
<dbReference type="Gene3D" id="1.10.555.10">
    <property type="entry name" value="Rho GTPase activation protein"/>
    <property type="match status" value="1"/>
</dbReference>
<dbReference type="STRING" id="2282107.A0A286UD85"/>
<keyword evidence="2" id="KW-0812">Transmembrane</keyword>
<evidence type="ECO:0000259" key="4">
    <source>
        <dbReference type="PROSITE" id="PS50238"/>
    </source>
</evidence>
<dbReference type="InParanoid" id="A0A286UD85"/>
<feature type="compositionally biased region" description="Polar residues" evidence="1">
    <location>
        <begin position="528"/>
        <end position="538"/>
    </location>
</feature>
<proteinExistence type="predicted"/>
<comment type="caution">
    <text evidence="5">The sequence shown here is derived from an EMBL/GenBank/DDBJ whole genome shotgun (WGS) entry which is preliminary data.</text>
</comment>
<dbReference type="CDD" id="cd00170">
    <property type="entry name" value="SEC14"/>
    <property type="match status" value="1"/>
</dbReference>
<keyword evidence="2" id="KW-0472">Membrane</keyword>
<name>A0A286UD85_9AGAM</name>
<feature type="domain" description="CRAL-TRIO" evidence="3">
    <location>
        <begin position="108"/>
        <end position="264"/>
    </location>
</feature>
<dbReference type="GO" id="GO:0005737">
    <property type="term" value="C:cytoplasm"/>
    <property type="evidence" value="ECO:0007669"/>
    <property type="project" value="TreeGrafter"/>
</dbReference>
<dbReference type="PANTHER" id="PTHR45808">
    <property type="entry name" value="RHO GTPASE-ACTIVATING PROTEIN 68F"/>
    <property type="match status" value="1"/>
</dbReference>
<gene>
    <name evidence="5" type="ORF">PNOK_0751900</name>
</gene>
<feature type="region of interest" description="Disordered" evidence="1">
    <location>
        <begin position="1"/>
        <end position="65"/>
    </location>
</feature>
<dbReference type="Pfam" id="PF13716">
    <property type="entry name" value="CRAL_TRIO_2"/>
    <property type="match status" value="1"/>
</dbReference>
<dbReference type="PROSITE" id="PS50191">
    <property type="entry name" value="CRAL_TRIO"/>
    <property type="match status" value="1"/>
</dbReference>
<keyword evidence="2" id="KW-1133">Transmembrane helix</keyword>
<feature type="region of interest" description="Disordered" evidence="1">
    <location>
        <begin position="556"/>
        <end position="605"/>
    </location>
</feature>
<keyword evidence="6" id="KW-1185">Reference proteome</keyword>
<accession>A0A286UD85</accession>